<dbReference type="InterPro" id="IPR029044">
    <property type="entry name" value="Nucleotide-diphossugar_trans"/>
</dbReference>
<proteinExistence type="predicted"/>
<dbReference type="EMBL" id="PGXC01000013">
    <property type="protein sequence ID" value="PKK89719.1"/>
    <property type="molecule type" value="Genomic_DNA"/>
</dbReference>
<dbReference type="Proteomes" id="UP000233256">
    <property type="component" value="Unassembled WGS sequence"/>
</dbReference>
<keyword evidence="2" id="KW-0548">Nucleotidyltransferase</keyword>
<dbReference type="Pfam" id="PF00483">
    <property type="entry name" value="NTP_transferase"/>
    <property type="match status" value="1"/>
</dbReference>
<evidence type="ECO:0000259" key="1">
    <source>
        <dbReference type="Pfam" id="PF00483"/>
    </source>
</evidence>
<dbReference type="Gene3D" id="3.90.550.10">
    <property type="entry name" value="Spore Coat Polysaccharide Biosynthesis Protein SpsA, Chain A"/>
    <property type="match status" value="1"/>
</dbReference>
<dbReference type="PANTHER" id="PTHR47183">
    <property type="entry name" value="GLUCOSE-1-PHOSPHATE CYTIDYLYLTRANSFERASE-RELATED"/>
    <property type="match status" value="1"/>
</dbReference>
<dbReference type="AlphaFoldDB" id="A0A2N1PN09"/>
<accession>A0A2N1PN09</accession>
<dbReference type="InterPro" id="IPR046981">
    <property type="entry name" value="G1P_cyt_trans"/>
</dbReference>
<name>A0A2N1PN09_9BACT</name>
<feature type="domain" description="Nucleotidyl transferase" evidence="1">
    <location>
        <begin position="2"/>
        <end position="205"/>
    </location>
</feature>
<protein>
    <submittedName>
        <fullName evidence="2">Glucose-1-phosphate cytidylyltransferase</fullName>
    </submittedName>
</protein>
<sequence>MKAVFLAGGMGTRITEESVHRPKPMVEIGGYPIIWHIMKHYSVHGINEFIICCGYKGYVIKEYFANYFLHMSDVTFDMRNNTMKVHHRHAEPWQVTVIDTGLETMTGGRIKRIKSYLEDESFCMTYGDGVSNVDITALIEHHRNQGKMATVTAVQLPNRFGAITTDGSDLVCQFNEKSIDEGGWINGGFFVLEPGIFDFIENDATIWERDPLQGLASQEQLCAFRHRGFWKCMDHLRDKIVLEEMWARGEAPWCTWE</sequence>
<evidence type="ECO:0000313" key="3">
    <source>
        <dbReference type="Proteomes" id="UP000233256"/>
    </source>
</evidence>
<dbReference type="SUPFAM" id="SSF53448">
    <property type="entry name" value="Nucleotide-diphospho-sugar transferases"/>
    <property type="match status" value="1"/>
</dbReference>
<evidence type="ECO:0000313" key="2">
    <source>
        <dbReference type="EMBL" id="PKK89719.1"/>
    </source>
</evidence>
<reference evidence="2 3" key="1">
    <citation type="journal article" date="2017" name="ISME J.">
        <title>Potential for microbial H2 and metal transformations associated with novel bacteria and archaea in deep terrestrial subsurface sediments.</title>
        <authorList>
            <person name="Hernsdorf A.W."/>
            <person name="Amano Y."/>
            <person name="Miyakawa K."/>
            <person name="Ise K."/>
            <person name="Suzuki Y."/>
            <person name="Anantharaman K."/>
            <person name="Probst A."/>
            <person name="Burstein D."/>
            <person name="Thomas B.C."/>
            <person name="Banfield J.F."/>
        </authorList>
    </citation>
    <scope>NUCLEOTIDE SEQUENCE [LARGE SCALE GENOMIC DNA]</scope>
    <source>
        <strain evidence="2">HGW-Wallbacteria-1</strain>
    </source>
</reference>
<dbReference type="InterPro" id="IPR005835">
    <property type="entry name" value="NTP_transferase_dom"/>
</dbReference>
<gene>
    <name evidence="2" type="primary">rfbF</name>
    <name evidence="2" type="ORF">CVV64_13010</name>
</gene>
<keyword evidence="2" id="KW-0808">Transferase</keyword>
<organism evidence="2 3">
    <name type="scientific">Candidatus Wallbacteria bacterium HGW-Wallbacteria-1</name>
    <dbReference type="NCBI Taxonomy" id="2013854"/>
    <lineage>
        <taxon>Bacteria</taxon>
        <taxon>Candidatus Walliibacteriota</taxon>
    </lineage>
</organism>
<dbReference type="PANTHER" id="PTHR47183:SF1">
    <property type="entry name" value="GLUCOSE-1-PHOSPHATE CYTIDYLYLTRANSFERASE"/>
    <property type="match status" value="1"/>
</dbReference>
<comment type="caution">
    <text evidence="2">The sequence shown here is derived from an EMBL/GenBank/DDBJ whole genome shotgun (WGS) entry which is preliminary data.</text>
</comment>
<dbReference type="InterPro" id="IPR013446">
    <property type="entry name" value="G1P_cyt_trans-like"/>
</dbReference>
<dbReference type="GO" id="GO:0009243">
    <property type="term" value="P:O antigen biosynthetic process"/>
    <property type="evidence" value="ECO:0007669"/>
    <property type="project" value="InterPro"/>
</dbReference>
<dbReference type="GO" id="GO:0047343">
    <property type="term" value="F:glucose-1-phosphate cytidylyltransferase activity"/>
    <property type="evidence" value="ECO:0007669"/>
    <property type="project" value="InterPro"/>
</dbReference>
<dbReference type="CDD" id="cd02524">
    <property type="entry name" value="G1P_cytidylyltransferase"/>
    <property type="match status" value="1"/>
</dbReference>
<dbReference type="NCBIfam" id="TIGR02623">
    <property type="entry name" value="G1P_cyt_trans"/>
    <property type="match status" value="1"/>
</dbReference>